<name>C0BZ83_9FIRM</name>
<dbReference type="GO" id="GO:0005886">
    <property type="term" value="C:plasma membrane"/>
    <property type="evidence" value="ECO:0007669"/>
    <property type="project" value="UniProtKB-SubCell"/>
</dbReference>
<protein>
    <submittedName>
        <fullName evidence="11">Potassium uptake protein, TrkH family</fullName>
    </submittedName>
</protein>
<evidence type="ECO:0000256" key="9">
    <source>
        <dbReference type="ARBA" id="ARBA00023136"/>
    </source>
</evidence>
<dbReference type="STRING" id="553973.CLOHYLEM_05122"/>
<keyword evidence="3" id="KW-1003">Cell membrane</keyword>
<keyword evidence="12" id="KW-1185">Reference proteome</keyword>
<dbReference type="EMBL" id="ABYI02000019">
    <property type="protein sequence ID" value="EEG74461.1"/>
    <property type="molecule type" value="Genomic_DNA"/>
</dbReference>
<dbReference type="OrthoDB" id="9810952at2"/>
<evidence type="ECO:0000256" key="10">
    <source>
        <dbReference type="SAM" id="Phobius"/>
    </source>
</evidence>
<comment type="subcellular location">
    <subcellularLocation>
        <location evidence="1">Cell membrane</location>
        <topology evidence="1">Multi-pass membrane protein</topology>
    </subcellularLocation>
</comment>
<keyword evidence="4" id="KW-0633">Potassium transport</keyword>
<keyword evidence="6" id="KW-0630">Potassium</keyword>
<dbReference type="RefSeq" id="WP_006442458.1">
    <property type="nucleotide sequence ID" value="NZ_CP036524.1"/>
</dbReference>
<reference evidence="11" key="1">
    <citation type="submission" date="2009-02" db="EMBL/GenBank/DDBJ databases">
        <authorList>
            <person name="Fulton L."/>
            <person name="Clifton S."/>
            <person name="Fulton B."/>
            <person name="Xu J."/>
            <person name="Minx P."/>
            <person name="Pepin K.H."/>
            <person name="Johnson M."/>
            <person name="Bhonagiri V."/>
            <person name="Nash W.E."/>
            <person name="Mardis E.R."/>
            <person name="Wilson R.K."/>
        </authorList>
    </citation>
    <scope>NUCLEOTIDE SEQUENCE [LARGE SCALE GENOMIC DNA]</scope>
    <source>
        <strain evidence="11">DSM 15053</strain>
    </source>
</reference>
<evidence type="ECO:0000256" key="5">
    <source>
        <dbReference type="ARBA" id="ARBA00022692"/>
    </source>
</evidence>
<feature type="transmembrane region" description="Helical" evidence="10">
    <location>
        <begin position="129"/>
        <end position="146"/>
    </location>
</feature>
<comment type="caution">
    <text evidence="11">The sequence shown here is derived from an EMBL/GenBank/DDBJ whole genome shotgun (WGS) entry which is preliminary data.</text>
</comment>
<gene>
    <name evidence="11" type="ORF">CLOHYLEM_05122</name>
</gene>
<dbReference type="HOGENOM" id="CLU_026429_0_1_9"/>
<proteinExistence type="predicted"/>
<feature type="transmembrane region" description="Helical" evidence="10">
    <location>
        <begin position="158"/>
        <end position="174"/>
    </location>
</feature>
<evidence type="ECO:0000256" key="1">
    <source>
        <dbReference type="ARBA" id="ARBA00004651"/>
    </source>
</evidence>
<feature type="transmembrane region" description="Helical" evidence="10">
    <location>
        <begin position="408"/>
        <end position="427"/>
    </location>
</feature>
<dbReference type="AlphaFoldDB" id="C0BZ83"/>
<reference evidence="11" key="2">
    <citation type="submission" date="2013-06" db="EMBL/GenBank/DDBJ databases">
        <title>Draft genome sequence of Clostridium hylemonae (DSM 15053).</title>
        <authorList>
            <person name="Sudarsanam P."/>
            <person name="Ley R."/>
            <person name="Guruge J."/>
            <person name="Turnbaugh P.J."/>
            <person name="Mahowald M."/>
            <person name="Liep D."/>
            <person name="Gordon J."/>
        </authorList>
    </citation>
    <scope>NUCLEOTIDE SEQUENCE</scope>
    <source>
        <strain evidence="11">DSM 15053</strain>
    </source>
</reference>
<dbReference type="GO" id="GO:0015379">
    <property type="term" value="F:potassium:chloride symporter activity"/>
    <property type="evidence" value="ECO:0007669"/>
    <property type="project" value="InterPro"/>
</dbReference>
<accession>C0BZ83</accession>
<keyword evidence="2" id="KW-0813">Transport</keyword>
<dbReference type="InterPro" id="IPR003445">
    <property type="entry name" value="Cat_transpt"/>
</dbReference>
<evidence type="ECO:0000313" key="12">
    <source>
        <dbReference type="Proteomes" id="UP000004893"/>
    </source>
</evidence>
<feature type="transmembrane region" description="Helical" evidence="10">
    <location>
        <begin position="295"/>
        <end position="325"/>
    </location>
</feature>
<organism evidence="11 12">
    <name type="scientific">[Clostridium] hylemonae DSM 15053</name>
    <dbReference type="NCBI Taxonomy" id="553973"/>
    <lineage>
        <taxon>Bacteria</taxon>
        <taxon>Bacillati</taxon>
        <taxon>Bacillota</taxon>
        <taxon>Clostridia</taxon>
        <taxon>Lachnospirales</taxon>
        <taxon>Lachnospiraceae</taxon>
    </lineage>
</organism>
<dbReference type="Pfam" id="PF02386">
    <property type="entry name" value="TrkH"/>
    <property type="match status" value="1"/>
</dbReference>
<evidence type="ECO:0000256" key="2">
    <source>
        <dbReference type="ARBA" id="ARBA00022448"/>
    </source>
</evidence>
<keyword evidence="7 10" id="KW-1133">Transmembrane helix</keyword>
<feature type="transmembrane region" description="Helical" evidence="10">
    <location>
        <begin position="194"/>
        <end position="212"/>
    </location>
</feature>
<dbReference type="NCBIfam" id="TIGR00933">
    <property type="entry name" value="2a38"/>
    <property type="match status" value="1"/>
</dbReference>
<dbReference type="PANTHER" id="PTHR32024">
    <property type="entry name" value="TRK SYSTEM POTASSIUM UPTAKE PROTEIN TRKG-RELATED"/>
    <property type="match status" value="1"/>
</dbReference>
<dbReference type="eggNOG" id="COG0168">
    <property type="taxonomic scope" value="Bacteria"/>
</dbReference>
<evidence type="ECO:0000256" key="7">
    <source>
        <dbReference type="ARBA" id="ARBA00022989"/>
    </source>
</evidence>
<dbReference type="PANTHER" id="PTHR32024:SF1">
    <property type="entry name" value="KTR SYSTEM POTASSIUM UPTAKE PROTEIN B"/>
    <property type="match status" value="1"/>
</dbReference>
<feature type="transmembrane region" description="Helical" evidence="10">
    <location>
        <begin position="232"/>
        <end position="251"/>
    </location>
</feature>
<feature type="transmembrane region" description="Helical" evidence="10">
    <location>
        <begin position="74"/>
        <end position="98"/>
    </location>
</feature>
<evidence type="ECO:0000313" key="11">
    <source>
        <dbReference type="EMBL" id="EEG74461.1"/>
    </source>
</evidence>
<sequence length="446" mass="48278">MSVMMKKLTHTQMIVLGYLLIILCGTMLLMLPAASKDGQTTPFVDAMFTSTSAVCVTGLVIADTWQKWTMFGQVVILSIIQIGGLGFMTIGVFFAIVLRRKIGLWTRGTLQESVNILQIGGVVRLAKKIIIGTLIFEGTGAVILALRFQKDFGWVKGIYYGIFHSISAFCNAGFDLMGQEEAYSSFTGYYNDWTVNLVIMLLIIIGGIGFFVWNDISIHKWHAGRYCLHTKIVLTVTVVLIFGGAVLLYLFEKDNTLQGMDTSGKILCSLFGSVTARTAGFNTVDTGALTDSSKFLTVILMFIGGSPGSTAGGIKTTTFVVLLVYMKANLRNQMYCNVFGRRLDDGAVRKASTVLCTNLLLVLAAVLAIITIQAEPVIDAAFEVVSAIGTVGMSAGITRGLADASKIILIFLMYCGRVGSLTFALSLRGHKTEAPVKEPVERIIIG</sequence>
<evidence type="ECO:0000256" key="3">
    <source>
        <dbReference type="ARBA" id="ARBA00022475"/>
    </source>
</evidence>
<keyword evidence="9 10" id="KW-0472">Membrane</keyword>
<evidence type="ECO:0000256" key="8">
    <source>
        <dbReference type="ARBA" id="ARBA00023065"/>
    </source>
</evidence>
<keyword evidence="8" id="KW-0406">Ion transport</keyword>
<evidence type="ECO:0000256" key="6">
    <source>
        <dbReference type="ARBA" id="ARBA00022958"/>
    </source>
</evidence>
<evidence type="ECO:0000256" key="4">
    <source>
        <dbReference type="ARBA" id="ARBA00022538"/>
    </source>
</evidence>
<feature type="transmembrane region" description="Helical" evidence="10">
    <location>
        <begin position="351"/>
        <end position="374"/>
    </location>
</feature>
<feature type="transmembrane region" description="Helical" evidence="10">
    <location>
        <begin position="43"/>
        <end position="62"/>
    </location>
</feature>
<dbReference type="InterPro" id="IPR004772">
    <property type="entry name" value="TrkH"/>
</dbReference>
<dbReference type="Proteomes" id="UP000004893">
    <property type="component" value="Unassembled WGS sequence"/>
</dbReference>
<keyword evidence="5 10" id="KW-0812">Transmembrane</keyword>
<feature type="transmembrane region" description="Helical" evidence="10">
    <location>
        <begin position="12"/>
        <end position="31"/>
    </location>
</feature>